<dbReference type="AlphaFoldDB" id="A0A2P6PAQ5"/>
<keyword evidence="1" id="KW-1133">Transmembrane helix</keyword>
<name>A0A2P6PAQ5_ROSCH</name>
<dbReference type="Gramene" id="PRQ18998">
    <property type="protein sequence ID" value="PRQ18998"/>
    <property type="gene ID" value="RchiOBHm_Chr7g0212311"/>
</dbReference>
<gene>
    <name evidence="2" type="ORF">RchiOBHm_Chr7g0212311</name>
</gene>
<protein>
    <submittedName>
        <fullName evidence="2">Uncharacterized protein</fullName>
    </submittedName>
</protein>
<keyword evidence="1" id="KW-0812">Transmembrane</keyword>
<evidence type="ECO:0000313" key="2">
    <source>
        <dbReference type="EMBL" id="PRQ18998.1"/>
    </source>
</evidence>
<reference evidence="2 3" key="1">
    <citation type="journal article" date="2018" name="Nat. Genet.">
        <title>The Rosa genome provides new insights in the design of modern roses.</title>
        <authorList>
            <person name="Bendahmane M."/>
        </authorList>
    </citation>
    <scope>NUCLEOTIDE SEQUENCE [LARGE SCALE GENOMIC DNA]</scope>
    <source>
        <strain evidence="3">cv. Old Blush</strain>
    </source>
</reference>
<proteinExistence type="predicted"/>
<sequence>MLTFKSVEQRFYIRCSNFATKFNLFWFSIVGFLSRGIAATVYLALFDGVLL</sequence>
<keyword evidence="1" id="KW-0472">Membrane</keyword>
<keyword evidence="3" id="KW-1185">Reference proteome</keyword>
<organism evidence="2 3">
    <name type="scientific">Rosa chinensis</name>
    <name type="common">China rose</name>
    <dbReference type="NCBI Taxonomy" id="74649"/>
    <lineage>
        <taxon>Eukaryota</taxon>
        <taxon>Viridiplantae</taxon>
        <taxon>Streptophyta</taxon>
        <taxon>Embryophyta</taxon>
        <taxon>Tracheophyta</taxon>
        <taxon>Spermatophyta</taxon>
        <taxon>Magnoliopsida</taxon>
        <taxon>eudicotyledons</taxon>
        <taxon>Gunneridae</taxon>
        <taxon>Pentapetalae</taxon>
        <taxon>rosids</taxon>
        <taxon>fabids</taxon>
        <taxon>Rosales</taxon>
        <taxon>Rosaceae</taxon>
        <taxon>Rosoideae</taxon>
        <taxon>Rosoideae incertae sedis</taxon>
        <taxon>Rosa</taxon>
    </lineage>
</organism>
<comment type="caution">
    <text evidence="2">The sequence shown here is derived from an EMBL/GenBank/DDBJ whole genome shotgun (WGS) entry which is preliminary data.</text>
</comment>
<evidence type="ECO:0000313" key="3">
    <source>
        <dbReference type="Proteomes" id="UP000238479"/>
    </source>
</evidence>
<dbReference type="EMBL" id="PDCK01000045">
    <property type="protein sequence ID" value="PRQ18998.1"/>
    <property type="molecule type" value="Genomic_DNA"/>
</dbReference>
<evidence type="ECO:0000256" key="1">
    <source>
        <dbReference type="SAM" id="Phobius"/>
    </source>
</evidence>
<accession>A0A2P6PAQ5</accession>
<dbReference type="Proteomes" id="UP000238479">
    <property type="component" value="Chromosome 7"/>
</dbReference>
<feature type="transmembrane region" description="Helical" evidence="1">
    <location>
        <begin position="24"/>
        <end position="45"/>
    </location>
</feature>